<dbReference type="Pfam" id="PF13649">
    <property type="entry name" value="Methyltransf_25"/>
    <property type="match status" value="1"/>
</dbReference>
<keyword evidence="2" id="KW-0808">Transferase</keyword>
<dbReference type="InterPro" id="IPR041698">
    <property type="entry name" value="Methyltransf_25"/>
</dbReference>
<feature type="domain" description="Methyltransferase" evidence="1">
    <location>
        <begin position="38"/>
        <end position="128"/>
    </location>
</feature>
<dbReference type="Gene3D" id="3.40.50.150">
    <property type="entry name" value="Vaccinia Virus protein VP39"/>
    <property type="match status" value="1"/>
</dbReference>
<gene>
    <name evidence="2" type="ORF">H8B09_17220</name>
</gene>
<sequence length="198" mass="22114">MKKEWNERFGSTDYVYGVQSNAFIKDHSSRLTGTRIVAFAEGEGRNAVYLATQGFDVTAWDYADNGLKKTEQLAEQSGVKVKTELVDLIHDSVVPGAYDGAIMVFGHFPKESQPAVLEKLIAVVKPGGTVMVEVYSEEQLRYKTGGPKFADMLYRAQDMLAWAEQHQVVHFFYGEQIREEGKLHTGAGHVIQVILIKT</sequence>
<dbReference type="GO" id="GO:0008168">
    <property type="term" value="F:methyltransferase activity"/>
    <property type="evidence" value="ECO:0007669"/>
    <property type="project" value="UniProtKB-KW"/>
</dbReference>
<keyword evidence="3" id="KW-1185">Reference proteome</keyword>
<dbReference type="InterPro" id="IPR029063">
    <property type="entry name" value="SAM-dependent_MTases_sf"/>
</dbReference>
<name>A0ABR8MX17_9BACL</name>
<accession>A0ABR8MX17</accession>
<dbReference type="EMBL" id="JACXZA010000004">
    <property type="protein sequence ID" value="MBD3920507.1"/>
    <property type="molecule type" value="Genomic_DNA"/>
</dbReference>
<dbReference type="Proteomes" id="UP000609346">
    <property type="component" value="Unassembled WGS sequence"/>
</dbReference>
<proteinExistence type="predicted"/>
<evidence type="ECO:0000259" key="1">
    <source>
        <dbReference type="Pfam" id="PF13649"/>
    </source>
</evidence>
<protein>
    <submittedName>
        <fullName evidence="2">Class I SAM-dependent methyltransferase</fullName>
    </submittedName>
</protein>
<organism evidence="2 3">
    <name type="scientific">Paenibacillus terricola</name>
    <dbReference type="NCBI Taxonomy" id="2763503"/>
    <lineage>
        <taxon>Bacteria</taxon>
        <taxon>Bacillati</taxon>
        <taxon>Bacillota</taxon>
        <taxon>Bacilli</taxon>
        <taxon>Bacillales</taxon>
        <taxon>Paenibacillaceae</taxon>
        <taxon>Paenibacillus</taxon>
    </lineage>
</organism>
<evidence type="ECO:0000313" key="3">
    <source>
        <dbReference type="Proteomes" id="UP000609346"/>
    </source>
</evidence>
<dbReference type="RefSeq" id="WP_191204802.1">
    <property type="nucleotide sequence ID" value="NZ_JACXZA010000004.1"/>
</dbReference>
<dbReference type="CDD" id="cd02440">
    <property type="entry name" value="AdoMet_MTases"/>
    <property type="match status" value="1"/>
</dbReference>
<keyword evidence="2" id="KW-0489">Methyltransferase</keyword>
<evidence type="ECO:0000313" key="2">
    <source>
        <dbReference type="EMBL" id="MBD3920507.1"/>
    </source>
</evidence>
<comment type="caution">
    <text evidence="2">The sequence shown here is derived from an EMBL/GenBank/DDBJ whole genome shotgun (WGS) entry which is preliminary data.</text>
</comment>
<dbReference type="GO" id="GO:0032259">
    <property type="term" value="P:methylation"/>
    <property type="evidence" value="ECO:0007669"/>
    <property type="project" value="UniProtKB-KW"/>
</dbReference>
<dbReference type="SUPFAM" id="SSF53335">
    <property type="entry name" value="S-adenosyl-L-methionine-dependent methyltransferases"/>
    <property type="match status" value="1"/>
</dbReference>
<reference evidence="2 3" key="1">
    <citation type="submission" date="2020-09" db="EMBL/GenBank/DDBJ databases">
        <title>Paenibacillus sp. strain PR3 16S rRNA gene Genome sequencing and assembly.</title>
        <authorList>
            <person name="Kim J."/>
        </authorList>
    </citation>
    <scope>NUCLEOTIDE SEQUENCE [LARGE SCALE GENOMIC DNA]</scope>
    <source>
        <strain evidence="2 3">PR3</strain>
    </source>
</reference>